<accession>A0A1B4Y182</accession>
<evidence type="ECO:0000313" key="6">
    <source>
        <dbReference type="Proteomes" id="UP000218067"/>
    </source>
</evidence>
<dbReference type="Gene3D" id="1.10.10.2840">
    <property type="entry name" value="PucR C-terminal helix-turn-helix domain"/>
    <property type="match status" value="1"/>
</dbReference>
<feature type="domain" description="RsbT co-antagonist protein RsbRD N-terminal" evidence="3">
    <location>
        <begin position="27"/>
        <end position="170"/>
    </location>
</feature>
<feature type="domain" description="PucR C-terminal helix-turn-helix" evidence="2">
    <location>
        <begin position="355"/>
        <end position="410"/>
    </location>
</feature>
<protein>
    <recommendedName>
        <fullName evidence="7">PucR C-terminal helix-turn-helix domain protein</fullName>
    </recommendedName>
</protein>
<evidence type="ECO:0008006" key="7">
    <source>
        <dbReference type="Google" id="ProtNLM"/>
    </source>
</evidence>
<dbReference type="Pfam" id="PF13556">
    <property type="entry name" value="HTH_30"/>
    <property type="match status" value="1"/>
</dbReference>
<gene>
    <name evidence="5" type="ORF">SHTP_1549</name>
</gene>
<evidence type="ECO:0000313" key="5">
    <source>
        <dbReference type="EMBL" id="BAV40794.1"/>
    </source>
</evidence>
<dbReference type="EMBL" id="AP017624">
    <property type="protein sequence ID" value="BAV40794.1"/>
    <property type="molecule type" value="Genomic_DNA"/>
</dbReference>
<dbReference type="RefSeq" id="WP_096370261.1">
    <property type="nucleotide sequence ID" value="NZ_AP017624.1"/>
</dbReference>
<dbReference type="InterPro" id="IPR041522">
    <property type="entry name" value="CdaR_GGDEF"/>
</dbReference>
<comment type="similarity">
    <text evidence="1">Belongs to the CdaR family.</text>
</comment>
<feature type="domain" description="CdaR GGDEF-like" evidence="4">
    <location>
        <begin position="185"/>
        <end position="301"/>
    </location>
</feature>
<dbReference type="PANTHER" id="PTHR33744">
    <property type="entry name" value="CARBOHYDRATE DIACID REGULATOR"/>
    <property type="match status" value="1"/>
</dbReference>
<dbReference type="InterPro" id="IPR051448">
    <property type="entry name" value="CdaR-like_regulators"/>
</dbReference>
<evidence type="ECO:0000259" key="2">
    <source>
        <dbReference type="Pfam" id="PF13556"/>
    </source>
</evidence>
<sequence>MAADRQQDSVDTWAVEIVTRLGDLMTSLVDTVEAEVVSEVGELREDALLTRLLHDSIRANIETVFSAIRHGIRIENVEPPTAALEHARRLAQREVSVNWLVRSYRLGHKAVLDVARGQVRALKLDQGLSLDVFGRIEQVTFGYVDHITQEVVNTYQSEHDRWTENRNSLRALRVREVLDGAQLDVDAMTTEIRYPLNLIHLATVMWFDGPALGNELAIMQRVIRQFGQSVGASASPLFIPVDRLTGWAWVPLTTDTARNAVTEIREFARERTDIPWIAVGDPLPHVAGFRRSHWQARDARSVAIVLGSNAHRVTAAGDPGLSMAGLLGRNIEDAAAWVGQILGPLASQTDSDERLRETLRAFLRSGSSFKAAAEELHLHHNSVNYRVQRAIKRRGRPLTDDRLDVEVALLLCHWYGAAVLG</sequence>
<proteinExistence type="inferred from homology"/>
<dbReference type="InterPro" id="IPR025736">
    <property type="entry name" value="PucR_C-HTH_dom"/>
</dbReference>
<evidence type="ECO:0000259" key="4">
    <source>
        <dbReference type="Pfam" id="PF17853"/>
    </source>
</evidence>
<dbReference type="PANTHER" id="PTHR33744:SF1">
    <property type="entry name" value="DNA-BINDING TRANSCRIPTIONAL ACTIVATOR ADER"/>
    <property type="match status" value="1"/>
</dbReference>
<evidence type="ECO:0000256" key="1">
    <source>
        <dbReference type="ARBA" id="ARBA00006754"/>
    </source>
</evidence>
<organism evidence="5 6">
    <name type="scientific">Mycobacterium ulcerans subsp. shinshuense</name>
    <dbReference type="NCBI Taxonomy" id="1124626"/>
    <lineage>
        <taxon>Bacteria</taxon>
        <taxon>Bacillati</taxon>
        <taxon>Actinomycetota</taxon>
        <taxon>Actinomycetes</taxon>
        <taxon>Mycobacteriales</taxon>
        <taxon>Mycobacteriaceae</taxon>
        <taxon>Mycobacterium</taxon>
        <taxon>Mycobacterium ulcerans group</taxon>
    </lineage>
</organism>
<dbReference type="Proteomes" id="UP000218067">
    <property type="component" value="Chromosome"/>
</dbReference>
<dbReference type="AlphaFoldDB" id="A0A1B4Y182"/>
<dbReference type="Pfam" id="PF17853">
    <property type="entry name" value="GGDEF_2"/>
    <property type="match status" value="1"/>
</dbReference>
<evidence type="ECO:0000259" key="3">
    <source>
        <dbReference type="Pfam" id="PF14361"/>
    </source>
</evidence>
<dbReference type="InterPro" id="IPR025751">
    <property type="entry name" value="RsbRD_N_dom"/>
</dbReference>
<dbReference type="GeneID" id="93436180"/>
<dbReference type="InterPro" id="IPR042070">
    <property type="entry name" value="PucR_C-HTH_sf"/>
</dbReference>
<reference evidence="5 6" key="1">
    <citation type="submission" date="2016-08" db="EMBL/GenBank/DDBJ databases">
        <title>Complete genome sequence of Mycobacterium shinshuense, a subspecies of M. ulcerans.</title>
        <authorList>
            <person name="Yoshida M."/>
            <person name="Ogura Y."/>
            <person name="Hayashi T."/>
            <person name="Hoshino Y."/>
        </authorList>
    </citation>
    <scope>NUCLEOTIDE SEQUENCE [LARGE SCALE GENOMIC DNA]</scope>
    <source>
        <strain evidence="6">ATCC 33728</strain>
    </source>
</reference>
<dbReference type="Pfam" id="PF14361">
    <property type="entry name" value="RsbRD_N"/>
    <property type="match status" value="1"/>
</dbReference>
<name>A0A1B4Y182_MYCUL</name>